<evidence type="ECO:0000313" key="2">
    <source>
        <dbReference type="Proteomes" id="UP000812966"/>
    </source>
</evidence>
<protein>
    <submittedName>
        <fullName evidence="1">Uncharacterized protein</fullName>
    </submittedName>
</protein>
<sequence>MTDRSVVYAQTDLTAGGDDHETFWKRLVKAGLEPTTWVDSRHDSVIALIRSPKHLPKGLEQMLIRRLMILSKKLRRDPEASEAYLESNMNQIIEATIGQVDRVEVYHNSIPWNRIPPALSRVVGLSSPVPDGSVGYPALGKNKHGDLVETPADPKDPLGRQVLEYILKTSYAEKVPLNHTNVQKTIDIHDVLLFKYMNKDGVEQKAVSHNQSLNIGMFKVWQDVDLADFLDQEAHARKGQDHGGEVNPKPKTVPSVRLRGKWINAISRNPPFCLVFRICGTYWALDYIAANPPLLSFRPRTIYQTIVEGNWMKNAGKFLMTLKAAYCVCVKRVKEFRGGMMSDLHNFAKAEVAKRGLGVMPKDGLKPRIYRKRPPIREVSNRVTNEDAQAAKDGAAVRNVEGWMRDMALAKPDDESE</sequence>
<evidence type="ECO:0000313" key="1">
    <source>
        <dbReference type="EMBL" id="KAG7562569.1"/>
    </source>
</evidence>
<reference evidence="1" key="1">
    <citation type="submission" date="2020-04" db="EMBL/GenBank/DDBJ databases">
        <title>Analysis of mating type loci in Filobasidium floriforme.</title>
        <authorList>
            <person name="Nowrousian M."/>
        </authorList>
    </citation>
    <scope>NUCLEOTIDE SEQUENCE</scope>
    <source>
        <strain evidence="1">CBS 6242</strain>
    </source>
</reference>
<comment type="caution">
    <text evidence="1">The sequence shown here is derived from an EMBL/GenBank/DDBJ whole genome shotgun (WGS) entry which is preliminary data.</text>
</comment>
<keyword evidence="2" id="KW-1185">Reference proteome</keyword>
<name>A0A8K0JNV4_9TREE</name>
<organism evidence="1 2">
    <name type="scientific">Filobasidium floriforme</name>
    <dbReference type="NCBI Taxonomy" id="5210"/>
    <lineage>
        <taxon>Eukaryota</taxon>
        <taxon>Fungi</taxon>
        <taxon>Dikarya</taxon>
        <taxon>Basidiomycota</taxon>
        <taxon>Agaricomycotina</taxon>
        <taxon>Tremellomycetes</taxon>
        <taxon>Filobasidiales</taxon>
        <taxon>Filobasidiaceae</taxon>
        <taxon>Filobasidium</taxon>
    </lineage>
</organism>
<proteinExistence type="predicted"/>
<dbReference type="EMBL" id="JABELV010000030">
    <property type="protein sequence ID" value="KAG7562569.1"/>
    <property type="molecule type" value="Genomic_DNA"/>
</dbReference>
<dbReference type="AlphaFoldDB" id="A0A8K0JNV4"/>
<dbReference type="Proteomes" id="UP000812966">
    <property type="component" value="Unassembled WGS sequence"/>
</dbReference>
<gene>
    <name evidence="1" type="ORF">FFLO_02043</name>
</gene>
<accession>A0A8K0JNV4</accession>